<dbReference type="InterPro" id="IPR006517">
    <property type="entry name" value="Phage_terminase_lsu-like_C"/>
</dbReference>
<comment type="caution">
    <text evidence="1">The sequence shown here is derived from an EMBL/GenBank/DDBJ whole genome shotgun (WGS) entry which is preliminary data.</text>
</comment>
<accession>A0ABS7MLV2</accession>
<gene>
    <name evidence="1" type="primary">terL</name>
    <name evidence="1" type="ORF">K6V98_08295</name>
</gene>
<dbReference type="NCBIfam" id="TIGR01630">
    <property type="entry name" value="psiM2_ORF9"/>
    <property type="match status" value="1"/>
</dbReference>
<evidence type="ECO:0000313" key="1">
    <source>
        <dbReference type="EMBL" id="MBY4798344.1"/>
    </source>
</evidence>
<protein>
    <submittedName>
        <fullName evidence="1">Phage terminase large subunit</fullName>
    </submittedName>
</protein>
<dbReference type="RefSeq" id="WP_222200068.1">
    <property type="nucleotide sequence ID" value="NZ_JAIMFO010000010.1"/>
</dbReference>
<reference evidence="1 2" key="1">
    <citation type="submission" date="2021-08" db="EMBL/GenBank/DDBJ databases">
        <title>Collinsella faecalis sp. nov. isolated from swine faeces.</title>
        <authorList>
            <person name="Oh B.S."/>
            <person name="Lee J.H."/>
        </authorList>
    </citation>
    <scope>NUCLEOTIDE SEQUENCE [LARGE SCALE GENOMIC DNA]</scope>
    <source>
        <strain evidence="1 2">AGMB00827</strain>
    </source>
</reference>
<dbReference type="EMBL" id="JAIMFO010000010">
    <property type="protein sequence ID" value="MBY4798344.1"/>
    <property type="molecule type" value="Genomic_DNA"/>
</dbReference>
<proteinExistence type="predicted"/>
<dbReference type="Proteomes" id="UP000700908">
    <property type="component" value="Unassembled WGS sequence"/>
</dbReference>
<organism evidence="1 2">
    <name type="scientific">Collinsella ureilytica</name>
    <dbReference type="NCBI Taxonomy" id="2869515"/>
    <lineage>
        <taxon>Bacteria</taxon>
        <taxon>Bacillati</taxon>
        <taxon>Actinomycetota</taxon>
        <taxon>Coriobacteriia</taxon>
        <taxon>Coriobacteriales</taxon>
        <taxon>Coriobacteriaceae</taxon>
        <taxon>Collinsella</taxon>
    </lineage>
</organism>
<evidence type="ECO:0000313" key="2">
    <source>
        <dbReference type="Proteomes" id="UP000700908"/>
    </source>
</evidence>
<keyword evidence="2" id="KW-1185">Reference proteome</keyword>
<name>A0ABS7MLV2_9ACTN</name>
<sequence>MGICENILASLDRSPKDLTIYKDLMAYLAHEHVAERTKHTELLEARKRISRALRAGWADARSLEALGGMLRDALTMDAVHDLDAFMQAMEFDREPEERLWLPRRSHLMVLCQALQWFETDKKAELLSVSMPPRTAKSSTACMAMTWHIGRNQNPSNLMTAHSGKLTKHFYEQLIAFMEDPTYRYKEIFPDAAIVHRSAEDESFHVGRRRAYPTCTCRSVNGTLTGAVEVGEGGWLYSDDLVEDLEEAMSPRRLESKWEAYVNQCYDRRKKGSKQLMVGTRWDVADPIGRMVGLHDGEPGFRVLTIPALDPKTGESNFDYMYGLGFDKHYYLDMERTTDKATFAAKYKGVPMVREGQLFNPDELERYLTLPQGEPQATIAAVDTKGTGSDYAAMPILSRWEGYSKWFLVGCICDNAAPDVVNGRLANAIVNHRVQQARFESNASGGAYADAVAKMVADAGHLCSIQKKYTMSSKQTRILAAQPWIISNIMFPDAGLYSVGSDMERFMGQLTGYVLEGKNPNDDAPDSLAMVADMLLKPRTARARAVARPI</sequence>